<feature type="signal peptide" evidence="4">
    <location>
        <begin position="1"/>
        <end position="20"/>
    </location>
</feature>
<evidence type="ECO:0000256" key="3">
    <source>
        <dbReference type="ARBA" id="ARBA00022729"/>
    </source>
</evidence>
<name>A0A316ZAX3_9BASI</name>
<evidence type="ECO:0000313" key="6">
    <source>
        <dbReference type="Proteomes" id="UP000245946"/>
    </source>
</evidence>
<dbReference type="PANTHER" id="PTHR38425">
    <property type="entry name" value="LONG CHRONOLOGICAL LIFESPAN PROTEIN 2"/>
    <property type="match status" value="1"/>
</dbReference>
<evidence type="ECO:0000313" key="5">
    <source>
        <dbReference type="EMBL" id="PWN98840.1"/>
    </source>
</evidence>
<organism evidence="5 6">
    <name type="scientific">Tilletiopsis washingtonensis</name>
    <dbReference type="NCBI Taxonomy" id="58919"/>
    <lineage>
        <taxon>Eukaryota</taxon>
        <taxon>Fungi</taxon>
        <taxon>Dikarya</taxon>
        <taxon>Basidiomycota</taxon>
        <taxon>Ustilaginomycotina</taxon>
        <taxon>Exobasidiomycetes</taxon>
        <taxon>Entylomatales</taxon>
        <taxon>Entylomatales incertae sedis</taxon>
        <taxon>Tilletiopsis</taxon>
    </lineage>
</organism>
<dbReference type="InterPro" id="IPR034543">
    <property type="entry name" value="LCL2"/>
</dbReference>
<dbReference type="GO" id="GO:0036503">
    <property type="term" value="P:ERAD pathway"/>
    <property type="evidence" value="ECO:0007669"/>
    <property type="project" value="TreeGrafter"/>
</dbReference>
<dbReference type="STRING" id="58919.A0A316ZAX3"/>
<accession>A0A316ZAX3</accession>
<keyword evidence="6" id="KW-1185">Reference proteome</keyword>
<dbReference type="CDD" id="cd23996">
    <property type="entry name" value="LCL2-like"/>
    <property type="match status" value="1"/>
</dbReference>
<dbReference type="AlphaFoldDB" id="A0A316ZAX3"/>
<dbReference type="OrthoDB" id="2234316at2759"/>
<protein>
    <recommendedName>
        <fullName evidence="2">Long chronological lifespan protein 2</fullName>
    </recommendedName>
</protein>
<evidence type="ECO:0000256" key="1">
    <source>
        <dbReference type="ARBA" id="ARBA00010545"/>
    </source>
</evidence>
<reference evidence="5 6" key="1">
    <citation type="journal article" date="2018" name="Mol. Biol. Evol.">
        <title>Broad Genomic Sampling Reveals a Smut Pathogenic Ancestry of the Fungal Clade Ustilaginomycotina.</title>
        <authorList>
            <person name="Kijpornyongpan T."/>
            <person name="Mondo S.J."/>
            <person name="Barry K."/>
            <person name="Sandor L."/>
            <person name="Lee J."/>
            <person name="Lipzen A."/>
            <person name="Pangilinan J."/>
            <person name="LaButti K."/>
            <person name="Hainaut M."/>
            <person name="Henrissat B."/>
            <person name="Grigoriev I.V."/>
            <person name="Spatafora J.W."/>
            <person name="Aime M.C."/>
        </authorList>
    </citation>
    <scope>NUCLEOTIDE SEQUENCE [LARGE SCALE GENOMIC DNA]</scope>
    <source>
        <strain evidence="5 6">MCA 4186</strain>
    </source>
</reference>
<dbReference type="PANTHER" id="PTHR38425:SF1">
    <property type="entry name" value="LONG CHRONOLOGICAL LIFESPAN PROTEIN 2"/>
    <property type="match status" value="1"/>
</dbReference>
<sequence>MHLGLLLLLVAVCLLQTARADFFQHFFQHGAAQQEQEAPPAGDASWFHARVQAAQCGRYLCPDTLACVGRPAECPCPFPQQIRCPYPDVAAGAQTALSAGGSFCVQAADCSGVDALRKAPSFSLEAFEHSD</sequence>
<gene>
    <name evidence="5" type="ORF">FA09DRAFT_359997</name>
</gene>
<proteinExistence type="inferred from homology"/>
<comment type="similarity">
    <text evidence="1">Belongs to the LCL2 family.</text>
</comment>
<dbReference type="RefSeq" id="XP_025599119.1">
    <property type="nucleotide sequence ID" value="XM_025745185.1"/>
</dbReference>
<dbReference type="GeneID" id="37272729"/>
<keyword evidence="3 4" id="KW-0732">Signal</keyword>
<evidence type="ECO:0000256" key="2">
    <source>
        <dbReference type="ARBA" id="ARBA00018534"/>
    </source>
</evidence>
<evidence type="ECO:0000256" key="4">
    <source>
        <dbReference type="SAM" id="SignalP"/>
    </source>
</evidence>
<dbReference type="EMBL" id="KZ819290">
    <property type="protein sequence ID" value="PWN98840.1"/>
    <property type="molecule type" value="Genomic_DNA"/>
</dbReference>
<feature type="chain" id="PRO_5016315119" description="Long chronological lifespan protein 2" evidence="4">
    <location>
        <begin position="21"/>
        <end position="131"/>
    </location>
</feature>
<dbReference type="Proteomes" id="UP000245946">
    <property type="component" value="Unassembled WGS sequence"/>
</dbReference>